<feature type="domain" description="D-glutamate N-acetyltransferase-like N-terminal" evidence="2">
    <location>
        <begin position="42"/>
        <end position="137"/>
    </location>
</feature>
<evidence type="ECO:0000313" key="3">
    <source>
        <dbReference type="EMBL" id="RFM24213.1"/>
    </source>
</evidence>
<dbReference type="Gene3D" id="3.40.50.720">
    <property type="entry name" value="NAD(P)-binding Rossmann-like Domain"/>
    <property type="match status" value="1"/>
</dbReference>
<dbReference type="InterPro" id="IPR035086">
    <property type="entry name" value="DgcN-like_C"/>
</dbReference>
<dbReference type="Pfam" id="PF07755">
    <property type="entry name" value="DUF1611"/>
    <property type="match status" value="1"/>
</dbReference>
<dbReference type="PIRSF" id="PIRSF026760">
    <property type="entry name" value="UCP026760"/>
    <property type="match status" value="1"/>
</dbReference>
<dbReference type="Proteomes" id="UP000266389">
    <property type="component" value="Unassembled WGS sequence"/>
</dbReference>
<dbReference type="Pfam" id="PF17396">
    <property type="entry name" value="DUF1611_N"/>
    <property type="match status" value="1"/>
</dbReference>
<organism evidence="3 4">
    <name type="scientific">Candidatus Thermochlorobacter aerophilus</name>
    <dbReference type="NCBI Taxonomy" id="1868324"/>
    <lineage>
        <taxon>Bacteria</taxon>
        <taxon>Pseudomonadati</taxon>
        <taxon>Chlorobiota</taxon>
        <taxon>Chlorobiia</taxon>
        <taxon>Chlorobiales</taxon>
        <taxon>Candidatus Thermochlorobacteriaceae</taxon>
        <taxon>Candidatus Thermochlorobacter</taxon>
    </lineage>
</organism>
<proteinExistence type="predicted"/>
<evidence type="ECO:0000259" key="1">
    <source>
        <dbReference type="Pfam" id="PF07755"/>
    </source>
</evidence>
<dbReference type="Gene3D" id="3.40.50.300">
    <property type="entry name" value="P-loop containing nucleotide triphosphate hydrolases"/>
    <property type="match status" value="1"/>
</dbReference>
<dbReference type="InterPro" id="IPR035402">
    <property type="entry name" value="DgcN-like_N"/>
</dbReference>
<dbReference type="PANTHER" id="PTHR40690:SF1">
    <property type="entry name" value="DUF1611 DOMAIN-CONTAINING PROTEIN"/>
    <property type="match status" value="1"/>
</dbReference>
<gene>
    <name evidence="3" type="ORF">D0433_07020</name>
</gene>
<evidence type="ECO:0000259" key="2">
    <source>
        <dbReference type="Pfam" id="PF17396"/>
    </source>
</evidence>
<dbReference type="InterPro" id="IPR027417">
    <property type="entry name" value="P-loop_NTPase"/>
</dbReference>
<dbReference type="PANTHER" id="PTHR40690">
    <property type="entry name" value="GLL3100 PROTEIN"/>
    <property type="match status" value="1"/>
</dbReference>
<evidence type="ECO:0000313" key="4">
    <source>
        <dbReference type="Proteomes" id="UP000266389"/>
    </source>
</evidence>
<name>A0A395M099_9BACT</name>
<reference evidence="3 4" key="1">
    <citation type="journal article" date="2011" name="ISME J.">
        <title>Community ecology of hot spring cyanobacterial mats: predominant populations and their functional potential.</title>
        <authorList>
            <person name="Klatt C.G."/>
            <person name="Wood J.M."/>
            <person name="Rusch D.B."/>
            <person name="Bateson M.M."/>
            <person name="Hamamura N."/>
            <person name="Heidelberg J.F."/>
            <person name="Grossman A.R."/>
            <person name="Bhaya D."/>
            <person name="Cohan F.M."/>
            <person name="Kuhl M."/>
            <person name="Bryant D.A."/>
            <person name="Ward D.M."/>
        </authorList>
    </citation>
    <scope>NUCLEOTIDE SEQUENCE [LARGE SCALE GENOMIC DNA]</scope>
    <source>
        <strain evidence="3">OS</strain>
    </source>
</reference>
<protein>
    <submittedName>
        <fullName evidence="3">DUF1611 domain-containing protein</fullName>
    </submittedName>
</protein>
<sequence>MDGTAIVLTNGLLHTQHAKTAHGLIRGTERFQILGIIDHVSAGKDAGTVLDGRARGIPVFASLADALSQIPQKIDFCIVGIAVAGGKLPEDFQAVLKDAIRARMSIVNGLHDFLSDLPDFQALAQEYGVKLIDVRKPKPKSELSYWSGRICTVTTPRVAVLGTDCAIGKRTTCRFLTEAACQQGLKAEMIYTGQTGWMQGGKYGFIFDATINDFVTGELESALVKCFEEARPDIMFIEGQSALRNPLGPCGSEFIISGQVKAVVLQHKPARRYFKGTEACPVEIPSVKSEVELIRTLGAETLALTLNTDGLTPEEVQRFKALYREELGIPVVLPLEEGVGEVLNAIRQFFNI</sequence>
<dbReference type="InterPro" id="IPR011669">
    <property type="entry name" value="DgcN-like"/>
</dbReference>
<feature type="domain" description="D-glutamate N-acetyltransferase-like C-terminal" evidence="1">
    <location>
        <begin position="145"/>
        <end position="342"/>
    </location>
</feature>
<dbReference type="SUPFAM" id="SSF52540">
    <property type="entry name" value="P-loop containing nucleoside triphosphate hydrolases"/>
    <property type="match status" value="1"/>
</dbReference>
<accession>A0A395M099</accession>
<dbReference type="AlphaFoldDB" id="A0A395M099"/>
<comment type="caution">
    <text evidence="3">The sequence shown here is derived from an EMBL/GenBank/DDBJ whole genome shotgun (WGS) entry which is preliminary data.</text>
</comment>
<dbReference type="EMBL" id="PHFL01000045">
    <property type="protein sequence ID" value="RFM24213.1"/>
    <property type="molecule type" value="Genomic_DNA"/>
</dbReference>